<dbReference type="InterPro" id="IPR000683">
    <property type="entry name" value="Gfo/Idh/MocA-like_OxRdtase_N"/>
</dbReference>
<organism evidence="3 4">
    <name type="scientific">Lentibacillus halodurans</name>
    <dbReference type="NCBI Taxonomy" id="237679"/>
    <lineage>
        <taxon>Bacteria</taxon>
        <taxon>Bacillati</taxon>
        <taxon>Bacillota</taxon>
        <taxon>Bacilli</taxon>
        <taxon>Bacillales</taxon>
        <taxon>Bacillaceae</taxon>
        <taxon>Lentibacillus</taxon>
    </lineage>
</organism>
<dbReference type="Proteomes" id="UP000198642">
    <property type="component" value="Unassembled WGS sequence"/>
</dbReference>
<evidence type="ECO:0000259" key="1">
    <source>
        <dbReference type="Pfam" id="PF01408"/>
    </source>
</evidence>
<feature type="domain" description="Gfo/Idh/MocA-like oxidoreductase N-terminal" evidence="1">
    <location>
        <begin position="26"/>
        <end position="142"/>
    </location>
</feature>
<sequence>MRILLNTDKLGVKQYFYIRNRGAVNMNFGTVGTGWITDAFIEASKESEGFEHTAVYSRTADKAKGFAEKHKVRQFFTDLKTMAASDHLDAVYIASPNALHFEHVVTFLEQKKHVICEKPIFSNLSEWKAAYRAAADSGVYLFEAMRNVHSPNLTSLQEGLQQIGHIRSMILPFVQYSSRYDKYLQGEAPNIFTTKFSGGALVDLGVYPLSLAIELFGKPGEASYFPVKLDSGVDGSGTLVLEYPDFTGTILCSKITQSSNTCEIHGERGTLVFENAGDMYRPRVVVNGSQEEVLLRADEHPNNMVYEIREFARIIDSVDMDAYKRLKQLSYDVLAITEKVRNENGIMFGSEK</sequence>
<dbReference type="Gene3D" id="3.40.50.720">
    <property type="entry name" value="NAD(P)-binding Rossmann-like Domain"/>
    <property type="match status" value="1"/>
</dbReference>
<feature type="domain" description="GFO/IDH/MocA-like oxidoreductase" evidence="2">
    <location>
        <begin position="174"/>
        <end position="271"/>
    </location>
</feature>
<dbReference type="Pfam" id="PF01408">
    <property type="entry name" value="GFO_IDH_MocA"/>
    <property type="match status" value="1"/>
</dbReference>
<dbReference type="InterPro" id="IPR036291">
    <property type="entry name" value="NAD(P)-bd_dom_sf"/>
</dbReference>
<evidence type="ECO:0000313" key="4">
    <source>
        <dbReference type="Proteomes" id="UP000198642"/>
    </source>
</evidence>
<evidence type="ECO:0000259" key="2">
    <source>
        <dbReference type="Pfam" id="PF22725"/>
    </source>
</evidence>
<name>A0A1I1A4F1_9BACI</name>
<dbReference type="PANTHER" id="PTHR43054">
    <property type="match status" value="1"/>
</dbReference>
<proteinExistence type="predicted"/>
<dbReference type="PANTHER" id="PTHR43054:SF1">
    <property type="entry name" value="SCYLLO-INOSITOL 2-DEHYDROGENASE (NADP(+)) IOLU"/>
    <property type="match status" value="1"/>
</dbReference>
<dbReference type="STRING" id="237679.SAMN04488072_11634"/>
<dbReference type="SUPFAM" id="SSF55347">
    <property type="entry name" value="Glyceraldehyde-3-phosphate dehydrogenase-like, C-terminal domain"/>
    <property type="match status" value="1"/>
</dbReference>
<dbReference type="InterPro" id="IPR055170">
    <property type="entry name" value="GFO_IDH_MocA-like_dom"/>
</dbReference>
<protein>
    <submittedName>
        <fullName evidence="3">Predicted dehydrogenase</fullName>
    </submittedName>
</protein>
<dbReference type="SUPFAM" id="SSF51735">
    <property type="entry name" value="NAD(P)-binding Rossmann-fold domains"/>
    <property type="match status" value="1"/>
</dbReference>
<dbReference type="EMBL" id="FOJW01000016">
    <property type="protein sequence ID" value="SFB32839.1"/>
    <property type="molecule type" value="Genomic_DNA"/>
</dbReference>
<dbReference type="Gene3D" id="3.30.360.10">
    <property type="entry name" value="Dihydrodipicolinate Reductase, domain 2"/>
    <property type="match status" value="1"/>
</dbReference>
<dbReference type="Pfam" id="PF22725">
    <property type="entry name" value="GFO_IDH_MocA_C3"/>
    <property type="match status" value="1"/>
</dbReference>
<dbReference type="AlphaFoldDB" id="A0A1I1A4F1"/>
<evidence type="ECO:0000313" key="3">
    <source>
        <dbReference type="EMBL" id="SFB32839.1"/>
    </source>
</evidence>
<gene>
    <name evidence="3" type="ORF">SAMN04488072_11634</name>
</gene>
<keyword evidence="4" id="KW-1185">Reference proteome</keyword>
<reference evidence="3 4" key="1">
    <citation type="submission" date="2016-10" db="EMBL/GenBank/DDBJ databases">
        <authorList>
            <person name="de Groot N.N."/>
        </authorList>
    </citation>
    <scope>NUCLEOTIDE SEQUENCE [LARGE SCALE GENOMIC DNA]</scope>
    <source>
        <strain evidence="3 4">CGMCC 1.3702</strain>
    </source>
</reference>
<dbReference type="GO" id="GO:0000166">
    <property type="term" value="F:nucleotide binding"/>
    <property type="evidence" value="ECO:0007669"/>
    <property type="project" value="InterPro"/>
</dbReference>
<accession>A0A1I1A4F1</accession>